<protein>
    <submittedName>
        <fullName evidence="1">Uncharacterized protein</fullName>
    </submittedName>
</protein>
<comment type="caution">
    <text evidence="1">The sequence shown here is derived from an EMBL/GenBank/DDBJ whole genome shotgun (WGS) entry which is preliminary data.</text>
</comment>
<reference evidence="1" key="1">
    <citation type="submission" date="2019-04" db="EMBL/GenBank/DDBJ databases">
        <title>Microbes associate with the intestines of laboratory mice.</title>
        <authorList>
            <person name="Navarre W."/>
            <person name="Wong E."/>
            <person name="Huang K."/>
            <person name="Tropini C."/>
            <person name="Ng K."/>
            <person name="Yu B."/>
        </authorList>
    </citation>
    <scope>NUCLEOTIDE SEQUENCE</scope>
    <source>
        <strain evidence="1">NM09_H32</strain>
    </source>
</reference>
<evidence type="ECO:0000313" key="2">
    <source>
        <dbReference type="Proteomes" id="UP000308836"/>
    </source>
</evidence>
<accession>A0AC61R570</accession>
<dbReference type="Proteomes" id="UP000308836">
    <property type="component" value="Unassembled WGS sequence"/>
</dbReference>
<name>A0AC61R570_9FIRM</name>
<sequence>MKINDLKKELKNAQTDDIKKALIETYKQLSASQRAQWDDALLATLRHEPAPALDPDALFFEIGRFCDQATQGLYRMPNRVVSKAEQARWRVQVQRYFKALDAITPDDEAFAQSAAVMEKLVSTLSYAAKYALFNTASPFAALRQSQLSLFATAIHRRLALGATRQNLGAVCDWFARLVIEPQGSAGRLADALVAQVKTMPAREFLREIVKEKRQNMPDRARRRLDLLAFFLDESLDMTAEGVQTYWQDEPGQTEILDFLFELYEAGHLDAWRLAFAYATKRYGFTPSANMARRYERLCETRQGNGV</sequence>
<proteinExistence type="predicted"/>
<gene>
    <name evidence="1" type="ORF">E5336_10660</name>
</gene>
<dbReference type="EMBL" id="SRYG01000025">
    <property type="protein sequence ID" value="TGY65008.1"/>
    <property type="molecule type" value="Genomic_DNA"/>
</dbReference>
<organism evidence="1 2">
    <name type="scientific">Dubosiella muris</name>
    <dbReference type="NCBI Taxonomy" id="3038133"/>
    <lineage>
        <taxon>Bacteria</taxon>
        <taxon>Bacillati</taxon>
        <taxon>Bacillota</taxon>
        <taxon>Erysipelotrichia</taxon>
        <taxon>Erysipelotrichales</taxon>
        <taxon>Erysipelotrichaceae</taxon>
        <taxon>Dubosiella</taxon>
    </lineage>
</organism>
<keyword evidence="2" id="KW-1185">Reference proteome</keyword>
<evidence type="ECO:0000313" key="1">
    <source>
        <dbReference type="EMBL" id="TGY65008.1"/>
    </source>
</evidence>